<proteinExistence type="inferred from homology"/>
<dbReference type="GO" id="GO:0033468">
    <property type="term" value="P:CMP-keto-3-deoxy-D-manno-octulosonic acid biosynthetic process"/>
    <property type="evidence" value="ECO:0007669"/>
    <property type="project" value="UniProtKB-UniRule"/>
</dbReference>
<accession>A0A7C5ELM6</accession>
<dbReference type="GO" id="GO:0008690">
    <property type="term" value="F:3-deoxy-manno-octulosonate cytidylyltransferase activity"/>
    <property type="evidence" value="ECO:0007669"/>
    <property type="project" value="UniProtKB-UniRule"/>
</dbReference>
<reference evidence="6" key="1">
    <citation type="journal article" date="2020" name="mSystems">
        <title>Genome- and Community-Level Interaction Insights into Carbon Utilization and Element Cycling Functions of Hydrothermarchaeota in Hydrothermal Sediment.</title>
        <authorList>
            <person name="Zhou Z."/>
            <person name="Liu Y."/>
            <person name="Xu W."/>
            <person name="Pan J."/>
            <person name="Luo Z.H."/>
            <person name="Li M."/>
        </authorList>
    </citation>
    <scope>NUCLEOTIDE SEQUENCE [LARGE SCALE GENOMIC DNA]</scope>
    <source>
        <strain evidence="6">SpSt-853</strain>
    </source>
</reference>
<dbReference type="AlphaFoldDB" id="A0A7C5ELM6"/>
<dbReference type="SUPFAM" id="SSF53448">
    <property type="entry name" value="Nucleotide-diphospho-sugar transferases"/>
    <property type="match status" value="1"/>
</dbReference>
<comment type="similarity">
    <text evidence="5">Belongs to the KdsB family.</text>
</comment>
<dbReference type="HAMAP" id="MF_00057">
    <property type="entry name" value="KdsB"/>
    <property type="match status" value="1"/>
</dbReference>
<dbReference type="InterPro" id="IPR003329">
    <property type="entry name" value="Cytidylyl_trans"/>
</dbReference>
<comment type="catalytic activity">
    <reaction evidence="5">
        <text>3-deoxy-alpha-D-manno-oct-2-ulosonate + CTP = CMP-3-deoxy-beta-D-manno-octulosonate + diphosphate</text>
        <dbReference type="Rhea" id="RHEA:23448"/>
        <dbReference type="ChEBI" id="CHEBI:33019"/>
        <dbReference type="ChEBI" id="CHEBI:37563"/>
        <dbReference type="ChEBI" id="CHEBI:85986"/>
        <dbReference type="ChEBI" id="CHEBI:85987"/>
        <dbReference type="EC" id="2.7.7.38"/>
    </reaction>
</comment>
<gene>
    <name evidence="5 6" type="primary">kdsB</name>
    <name evidence="6" type="ORF">ENW48_04185</name>
</gene>
<evidence type="ECO:0000256" key="4">
    <source>
        <dbReference type="ARBA" id="ARBA00022985"/>
    </source>
</evidence>
<organism evidence="6">
    <name type="scientific">Desulfobacca acetoxidans</name>
    <dbReference type="NCBI Taxonomy" id="60893"/>
    <lineage>
        <taxon>Bacteria</taxon>
        <taxon>Pseudomonadati</taxon>
        <taxon>Thermodesulfobacteriota</taxon>
        <taxon>Desulfobaccia</taxon>
        <taxon>Desulfobaccales</taxon>
        <taxon>Desulfobaccaceae</taxon>
        <taxon>Desulfobacca</taxon>
    </lineage>
</organism>
<dbReference type="InterPro" id="IPR004528">
    <property type="entry name" value="KdsB"/>
</dbReference>
<dbReference type="EMBL" id="DTKJ01000028">
    <property type="protein sequence ID" value="HGZ11400.1"/>
    <property type="molecule type" value="Genomic_DNA"/>
</dbReference>
<dbReference type="NCBIfam" id="NF003952">
    <property type="entry name" value="PRK05450.1-5"/>
    <property type="match status" value="1"/>
</dbReference>
<dbReference type="Pfam" id="PF02348">
    <property type="entry name" value="CTP_transf_3"/>
    <property type="match status" value="1"/>
</dbReference>
<dbReference type="GO" id="GO:0016020">
    <property type="term" value="C:membrane"/>
    <property type="evidence" value="ECO:0007669"/>
    <property type="project" value="UniProtKB-SubCell"/>
</dbReference>
<evidence type="ECO:0000256" key="5">
    <source>
        <dbReference type="HAMAP-Rule" id="MF_00057"/>
    </source>
</evidence>
<dbReference type="NCBIfam" id="NF003950">
    <property type="entry name" value="PRK05450.1-3"/>
    <property type="match status" value="1"/>
</dbReference>
<evidence type="ECO:0000256" key="1">
    <source>
        <dbReference type="ARBA" id="ARBA00004370"/>
    </source>
</evidence>
<name>A0A7C5ELM6_9BACT</name>
<sequence length="251" mass="28355">MRQTVIIPARYGSTRLPGKALAEILGKPLIQRVYEQAAQIPGLDGLYVATDDERIRACVLSFGGRALMTRGDHPSGTDRLAEAAGLLDLDPEDIVLNIQGDQPVFPPGLARELTARLKMEAGAVMATPAKRFSDPVMARNPHVVKVVFDCRGRALYFSRSPLPFWRDGRNPYFYKHIGIYAYRVEFLQKFVSLPPGRWEEAERLEQLRALEHGFPIHIVETEEDTLEVDTPEDLRRVEAYLIQNSRSKVQE</sequence>
<dbReference type="PANTHER" id="PTHR42866:SF2">
    <property type="entry name" value="3-DEOXY-MANNO-OCTULOSONATE CYTIDYLYLTRANSFERASE, MITOCHONDRIAL"/>
    <property type="match status" value="1"/>
</dbReference>
<keyword evidence="2 5" id="KW-0808">Transferase</keyword>
<dbReference type="InterPro" id="IPR029044">
    <property type="entry name" value="Nucleotide-diphossugar_trans"/>
</dbReference>
<dbReference type="FunFam" id="3.90.550.10:FF:000011">
    <property type="entry name" value="3-deoxy-manno-octulosonate cytidylyltransferase"/>
    <property type="match status" value="1"/>
</dbReference>
<comment type="caution">
    <text evidence="6">The sequence shown here is derived from an EMBL/GenBank/DDBJ whole genome shotgun (WGS) entry which is preliminary data.</text>
</comment>
<dbReference type="Gene3D" id="3.90.550.10">
    <property type="entry name" value="Spore Coat Polysaccharide Biosynthesis Protein SpsA, Chain A"/>
    <property type="match status" value="1"/>
</dbReference>
<dbReference type="EC" id="2.7.7.38" evidence="5"/>
<dbReference type="PANTHER" id="PTHR42866">
    <property type="entry name" value="3-DEOXY-MANNO-OCTULOSONATE CYTIDYLYLTRANSFERASE"/>
    <property type="match status" value="1"/>
</dbReference>
<dbReference type="UniPathway" id="UPA00358">
    <property type="reaction ID" value="UER00476"/>
</dbReference>
<comment type="subcellular location">
    <subcellularLocation>
        <location evidence="5">Cytoplasm</location>
    </subcellularLocation>
    <subcellularLocation>
        <location evidence="1">Membrane</location>
    </subcellularLocation>
</comment>
<dbReference type="NCBIfam" id="TIGR00466">
    <property type="entry name" value="kdsB"/>
    <property type="match status" value="1"/>
</dbReference>
<dbReference type="CDD" id="cd02517">
    <property type="entry name" value="CMP-KDO-Synthetase"/>
    <property type="match status" value="1"/>
</dbReference>
<evidence type="ECO:0000313" key="6">
    <source>
        <dbReference type="EMBL" id="HGZ11400.1"/>
    </source>
</evidence>
<dbReference type="GO" id="GO:0009103">
    <property type="term" value="P:lipopolysaccharide biosynthetic process"/>
    <property type="evidence" value="ECO:0007669"/>
    <property type="project" value="UniProtKB-UniRule"/>
</dbReference>
<evidence type="ECO:0000256" key="3">
    <source>
        <dbReference type="ARBA" id="ARBA00022695"/>
    </source>
</evidence>
<keyword evidence="4 5" id="KW-0448">Lipopolysaccharide biosynthesis</keyword>
<protein>
    <recommendedName>
        <fullName evidence="5">3-deoxy-manno-octulosonate cytidylyltransferase</fullName>
        <ecNumber evidence="5">2.7.7.38</ecNumber>
    </recommendedName>
    <alternativeName>
        <fullName evidence="5">CMP-2-keto-3-deoxyoctulosonic acid synthase</fullName>
        <shortName evidence="5">CKS</shortName>
        <shortName evidence="5">CMP-KDO synthase</shortName>
    </alternativeName>
</protein>
<dbReference type="NCBIfam" id="NF009905">
    <property type="entry name" value="PRK13368.1"/>
    <property type="match status" value="1"/>
</dbReference>
<evidence type="ECO:0000256" key="2">
    <source>
        <dbReference type="ARBA" id="ARBA00022679"/>
    </source>
</evidence>
<keyword evidence="5" id="KW-0963">Cytoplasm</keyword>
<dbReference type="GO" id="GO:0005829">
    <property type="term" value="C:cytosol"/>
    <property type="evidence" value="ECO:0007669"/>
    <property type="project" value="TreeGrafter"/>
</dbReference>
<keyword evidence="3 5" id="KW-0548">Nucleotidyltransferase</keyword>
<comment type="pathway">
    <text evidence="5">Nucleotide-sugar biosynthesis; CMP-3-deoxy-D-manno-octulosonate biosynthesis; CMP-3-deoxy-D-manno-octulosonate from 3-deoxy-D-manno-octulosonate and CTP: step 1/1.</text>
</comment>
<comment type="function">
    <text evidence="5">Activates KDO (a required 8-carbon sugar) for incorporation into bacterial lipopolysaccharide in Gram-negative bacteria.</text>
</comment>